<evidence type="ECO:0000313" key="9">
    <source>
        <dbReference type="Proteomes" id="UP000823405"/>
    </source>
</evidence>
<feature type="compositionally biased region" description="Basic and acidic residues" evidence="6">
    <location>
        <begin position="620"/>
        <end position="640"/>
    </location>
</feature>
<dbReference type="PROSITE" id="PS51845">
    <property type="entry name" value="PDEASE_I_2"/>
    <property type="match status" value="1"/>
</dbReference>
<dbReference type="GO" id="GO:0046872">
    <property type="term" value="F:metal ion binding"/>
    <property type="evidence" value="ECO:0007669"/>
    <property type="project" value="UniProtKB-KW"/>
</dbReference>
<feature type="compositionally biased region" description="Polar residues" evidence="6">
    <location>
        <begin position="873"/>
        <end position="883"/>
    </location>
</feature>
<feature type="binding site" evidence="4">
    <location>
        <position position="91"/>
    </location>
    <ligand>
        <name>Zn(2+)</name>
        <dbReference type="ChEBI" id="CHEBI:29105"/>
        <label>1</label>
    </ligand>
</feature>
<evidence type="ECO:0000256" key="5">
    <source>
        <dbReference type="RuleBase" id="RU363067"/>
    </source>
</evidence>
<name>A0A9P6UJH6_9FUNG</name>
<feature type="compositionally biased region" description="Polar residues" evidence="6">
    <location>
        <begin position="713"/>
        <end position="726"/>
    </location>
</feature>
<accession>A0A9P6UJH6</accession>
<feature type="region of interest" description="Disordered" evidence="6">
    <location>
        <begin position="859"/>
        <end position="883"/>
    </location>
</feature>
<feature type="domain" description="PDEase" evidence="7">
    <location>
        <begin position="10"/>
        <end position="455"/>
    </location>
</feature>
<organism evidence="8 9">
    <name type="scientific">Linnemannia gamsii</name>
    <dbReference type="NCBI Taxonomy" id="64522"/>
    <lineage>
        <taxon>Eukaryota</taxon>
        <taxon>Fungi</taxon>
        <taxon>Fungi incertae sedis</taxon>
        <taxon>Mucoromycota</taxon>
        <taxon>Mortierellomycotina</taxon>
        <taxon>Mortierellomycetes</taxon>
        <taxon>Mortierellales</taxon>
        <taxon>Mortierellaceae</taxon>
        <taxon>Linnemannia</taxon>
    </lineage>
</organism>
<dbReference type="PRINTS" id="PR00387">
    <property type="entry name" value="PDIESTERASE1"/>
</dbReference>
<feature type="compositionally biased region" description="Acidic residues" evidence="6">
    <location>
        <begin position="235"/>
        <end position="248"/>
    </location>
</feature>
<feature type="binding site" evidence="4">
    <location>
        <position position="128"/>
    </location>
    <ligand>
        <name>Zn(2+)</name>
        <dbReference type="ChEBI" id="CHEBI:29105"/>
        <label>1</label>
    </ligand>
</feature>
<feature type="compositionally biased region" description="Pro residues" evidence="6">
    <location>
        <begin position="602"/>
        <end position="611"/>
    </location>
</feature>
<dbReference type="PROSITE" id="PS00126">
    <property type="entry name" value="PDEASE_I_1"/>
    <property type="match status" value="1"/>
</dbReference>
<dbReference type="EC" id="3.1.4.-" evidence="5"/>
<sequence>MLLLRHCHLSSQDLITCERALLRFVSGRSKPVNLDFNVWDYTVPEIYGYILGMFVKLELVECLGVTSDEMLDFIIDVDRGYLATFYHSFYHAADVTSVLYHMLQDMQASQYLSKPDMAALLLAGLCHDIGHPGLNNLFQVNAKTDLYKKYGEESVLEKYSCSLAMDLVTKHTLFRNISRSPTAILPEGNPATECGMREAMVKAILATDMSFHYDMLGNLNKLIDATSTPISSSDSEVESDSDSDSEDQAEPKEPAIVQTAARPTLQFTGTDQKTRQFKTKSVSMASPLSTSTGPLPTSPTEKLQDGIGSRKRSSSCDSTSSIGSSSSISSSLPRSLDGYTANDLTVEQRQSLCNCLLHAADISNAVKPWTICKRWSDLVVQEFFRQGDIEKAQHLPVSPNMDRDQHNQPQISLGFSDFVVQPYFEAFVELLPDASPLLTTLADNRVHWEELRESNQQFGYDPYLSVDPLEEPSLARRSSSPLLSHLPPGRRVSVAAGVLILDDAPPPHRTAHHRRLRHSTNTETSPGHALRRIKRSLSGRSLSTSLQNLHVLTTRSSSQVLGRTSPGHDAAFSVLKRQASLNEKDTALAFSIPSRSESIASPLPPLPPPSITPTTTSRPELTRDRSVSDLKQRAPKHRGDAGATQGGSFRQKRLASLQVGGQVMNTQQTYGDGYSVPHDQVPTATGHILVSGMSESSSGCASSKGTHPLSGSPDPTSLPQAGNRSSTPAVMMNKIKYDWALSPTLPEIPHSARFGCGPLDGGDETMATQISLEDIEPTPPPLDTSQSDPTRSSSTPTSRTSIVSPVLRKSVEFALDPSSSPTGSPTVNESSVLLADGLTVGEAPLGLVVSSSTVTPPASLAARRRRDIEGTVAISTASSPTST</sequence>
<evidence type="ECO:0000256" key="1">
    <source>
        <dbReference type="ARBA" id="ARBA00022723"/>
    </source>
</evidence>
<dbReference type="OrthoDB" id="546632at2759"/>
<proteinExistence type="inferred from homology"/>
<protein>
    <recommendedName>
        <fullName evidence="5">Phosphodiesterase</fullName>
        <ecNumber evidence="5">3.1.4.-</ecNumber>
    </recommendedName>
</protein>
<feature type="binding site" evidence="4">
    <location>
        <position position="361"/>
    </location>
    <ligand>
        <name>Zn(2+)</name>
        <dbReference type="ChEBI" id="CHEBI:29105"/>
        <label>1</label>
    </ligand>
</feature>
<evidence type="ECO:0000259" key="7">
    <source>
        <dbReference type="PROSITE" id="PS51845"/>
    </source>
</evidence>
<dbReference type="EMBL" id="JAAAIN010001248">
    <property type="protein sequence ID" value="KAG0305092.1"/>
    <property type="molecule type" value="Genomic_DNA"/>
</dbReference>
<dbReference type="GO" id="GO:0007165">
    <property type="term" value="P:signal transduction"/>
    <property type="evidence" value="ECO:0007669"/>
    <property type="project" value="InterPro"/>
</dbReference>
<dbReference type="InterPro" id="IPR036971">
    <property type="entry name" value="PDEase_catalytic_dom_sf"/>
</dbReference>
<dbReference type="Proteomes" id="UP000823405">
    <property type="component" value="Unassembled WGS sequence"/>
</dbReference>
<feature type="region of interest" description="Disordered" evidence="6">
    <location>
        <begin position="227"/>
        <end position="333"/>
    </location>
</feature>
<feature type="compositionally biased region" description="Low complexity" evidence="6">
    <location>
        <begin position="783"/>
        <end position="801"/>
    </location>
</feature>
<dbReference type="AlphaFoldDB" id="A0A9P6UJH6"/>
<evidence type="ECO:0000256" key="2">
    <source>
        <dbReference type="ARBA" id="ARBA00022801"/>
    </source>
</evidence>
<feature type="compositionally biased region" description="Basic residues" evidence="6">
    <location>
        <begin position="509"/>
        <end position="518"/>
    </location>
</feature>
<feature type="region of interest" description="Disordered" evidence="6">
    <location>
        <begin position="596"/>
        <end position="650"/>
    </location>
</feature>
<feature type="binding site" evidence="4">
    <location>
        <position position="127"/>
    </location>
    <ligand>
        <name>Zn(2+)</name>
        <dbReference type="ChEBI" id="CHEBI:29105"/>
        <label>1</label>
    </ligand>
</feature>
<keyword evidence="1 4" id="KW-0479">Metal-binding</keyword>
<comment type="caution">
    <text evidence="8">The sequence shown here is derived from an EMBL/GenBank/DDBJ whole genome shotgun (WGS) entry which is preliminary data.</text>
</comment>
<feature type="region of interest" description="Disordered" evidence="6">
    <location>
        <begin position="692"/>
        <end position="726"/>
    </location>
</feature>
<feature type="compositionally biased region" description="Low complexity" evidence="6">
    <location>
        <begin position="692"/>
        <end position="705"/>
    </location>
</feature>
<dbReference type="Gene3D" id="1.10.1300.10">
    <property type="entry name" value="3'5'-cyclic nucleotide phosphodiesterase, catalytic domain"/>
    <property type="match status" value="1"/>
</dbReference>
<dbReference type="SMART" id="SM00471">
    <property type="entry name" value="HDc"/>
    <property type="match status" value="1"/>
</dbReference>
<dbReference type="InterPro" id="IPR002073">
    <property type="entry name" value="PDEase_catalytic_dom"/>
</dbReference>
<feature type="binding site" evidence="4">
    <location>
        <position position="128"/>
    </location>
    <ligand>
        <name>Zn(2+)</name>
        <dbReference type="ChEBI" id="CHEBI:29105"/>
        <label>2</label>
    </ligand>
</feature>
<reference evidence="8" key="1">
    <citation type="journal article" date="2020" name="Fungal Divers.">
        <title>Resolving the Mortierellaceae phylogeny through synthesis of multi-gene phylogenetics and phylogenomics.</title>
        <authorList>
            <person name="Vandepol N."/>
            <person name="Liber J."/>
            <person name="Desiro A."/>
            <person name="Na H."/>
            <person name="Kennedy M."/>
            <person name="Barry K."/>
            <person name="Grigoriev I.V."/>
            <person name="Miller A.N."/>
            <person name="O'Donnell K."/>
            <person name="Stajich J.E."/>
            <person name="Bonito G."/>
        </authorList>
    </citation>
    <scope>NUCLEOTIDE SEQUENCE</scope>
    <source>
        <strain evidence="8">NVP60</strain>
    </source>
</reference>
<feature type="compositionally biased region" description="Low complexity" evidence="6">
    <location>
        <begin position="315"/>
        <end position="333"/>
    </location>
</feature>
<dbReference type="GO" id="GO:0004114">
    <property type="term" value="F:3',5'-cyclic-nucleotide phosphodiesterase activity"/>
    <property type="evidence" value="ECO:0007669"/>
    <property type="project" value="InterPro"/>
</dbReference>
<feature type="region of interest" description="Disordered" evidence="6">
    <location>
        <begin position="503"/>
        <end position="530"/>
    </location>
</feature>
<dbReference type="Pfam" id="PF00233">
    <property type="entry name" value="PDEase_I"/>
    <property type="match status" value="2"/>
</dbReference>
<dbReference type="SUPFAM" id="SSF109604">
    <property type="entry name" value="HD-domain/PDEase-like"/>
    <property type="match status" value="1"/>
</dbReference>
<keyword evidence="9" id="KW-1185">Reference proteome</keyword>
<evidence type="ECO:0000256" key="6">
    <source>
        <dbReference type="SAM" id="MobiDB-lite"/>
    </source>
</evidence>
<dbReference type="InterPro" id="IPR023088">
    <property type="entry name" value="PDEase"/>
</dbReference>
<feature type="compositionally biased region" description="Low complexity" evidence="6">
    <location>
        <begin position="286"/>
        <end position="300"/>
    </location>
</feature>
<evidence type="ECO:0000256" key="4">
    <source>
        <dbReference type="PIRSR" id="PIRSR623088-3"/>
    </source>
</evidence>
<feature type="region of interest" description="Disordered" evidence="6">
    <location>
        <begin position="774"/>
        <end position="805"/>
    </location>
</feature>
<keyword evidence="2 5" id="KW-0378">Hydrolase</keyword>
<dbReference type="PANTHER" id="PTHR11347">
    <property type="entry name" value="CYCLIC NUCLEOTIDE PHOSPHODIESTERASE"/>
    <property type="match status" value="1"/>
</dbReference>
<feature type="active site" description="Proton donor" evidence="3">
    <location>
        <position position="87"/>
    </location>
</feature>
<dbReference type="InterPro" id="IPR023174">
    <property type="entry name" value="PDEase_CS"/>
</dbReference>
<dbReference type="CDD" id="cd00077">
    <property type="entry name" value="HDc"/>
    <property type="match status" value="1"/>
</dbReference>
<comment type="similarity">
    <text evidence="5">Belongs to the cyclic nucleotide phosphodiesterase family.</text>
</comment>
<comment type="cofactor">
    <cofactor evidence="5">
        <name>a divalent metal cation</name>
        <dbReference type="ChEBI" id="CHEBI:60240"/>
    </cofactor>
    <text evidence="5">Binds 2 divalent metal cations per subunit. Site 1 may preferentially bind zinc ions, while site 2 has a preference for magnesium and/or manganese ions.</text>
</comment>
<dbReference type="InterPro" id="IPR003607">
    <property type="entry name" value="HD/PDEase_dom"/>
</dbReference>
<evidence type="ECO:0000313" key="8">
    <source>
        <dbReference type="EMBL" id="KAG0305092.1"/>
    </source>
</evidence>
<gene>
    <name evidence="8" type="primary">PDE9A_1</name>
    <name evidence="8" type="ORF">BGZ97_001235</name>
</gene>
<evidence type="ECO:0000256" key="3">
    <source>
        <dbReference type="PIRSR" id="PIRSR623088-1"/>
    </source>
</evidence>